<gene>
    <name evidence="3" type="ORF">niasHS_017240</name>
</gene>
<reference evidence="3 4" key="1">
    <citation type="submission" date="2024-10" db="EMBL/GenBank/DDBJ databases">
        <authorList>
            <person name="Kim D."/>
        </authorList>
    </citation>
    <scope>NUCLEOTIDE SEQUENCE [LARGE SCALE GENOMIC DNA]</scope>
    <source>
        <strain evidence="3">Taebaek</strain>
    </source>
</reference>
<dbReference type="Pfam" id="PF01909">
    <property type="entry name" value="NTP_transf_2"/>
    <property type="match status" value="1"/>
</dbReference>
<dbReference type="Proteomes" id="UP001620645">
    <property type="component" value="Unassembled WGS sequence"/>
</dbReference>
<evidence type="ECO:0000313" key="4">
    <source>
        <dbReference type="Proteomes" id="UP001620645"/>
    </source>
</evidence>
<evidence type="ECO:0000256" key="1">
    <source>
        <dbReference type="SAM" id="MobiDB-lite"/>
    </source>
</evidence>
<feature type="compositionally biased region" description="Basic and acidic residues" evidence="1">
    <location>
        <begin position="1078"/>
        <end position="1122"/>
    </location>
</feature>
<dbReference type="EMBL" id="JBICCN010000365">
    <property type="protein sequence ID" value="KAL3073643.1"/>
    <property type="molecule type" value="Genomic_DNA"/>
</dbReference>
<evidence type="ECO:0000259" key="2">
    <source>
        <dbReference type="Pfam" id="PF01909"/>
    </source>
</evidence>
<feature type="region of interest" description="Disordered" evidence="1">
    <location>
        <begin position="1030"/>
        <end position="1220"/>
    </location>
</feature>
<dbReference type="InterPro" id="IPR002934">
    <property type="entry name" value="Polymerase_NTP_transf_dom"/>
</dbReference>
<dbReference type="PANTHER" id="PTHR48147">
    <property type="entry name" value="PROTEIN CBG23787"/>
    <property type="match status" value="1"/>
</dbReference>
<proteinExistence type="predicted"/>
<feature type="compositionally biased region" description="Basic and acidic residues" evidence="1">
    <location>
        <begin position="1129"/>
        <end position="1144"/>
    </location>
</feature>
<feature type="compositionally biased region" description="Basic and acidic residues" evidence="1">
    <location>
        <begin position="1151"/>
        <end position="1176"/>
    </location>
</feature>
<feature type="compositionally biased region" description="Basic residues" evidence="1">
    <location>
        <begin position="1062"/>
        <end position="1076"/>
    </location>
</feature>
<name>A0ABD2IBW7_HETSC</name>
<dbReference type="SUPFAM" id="SSF81301">
    <property type="entry name" value="Nucleotidyltransferase"/>
    <property type="match status" value="1"/>
</dbReference>
<dbReference type="CDD" id="cd05402">
    <property type="entry name" value="NT_PAP_TUTase"/>
    <property type="match status" value="1"/>
</dbReference>
<protein>
    <recommendedName>
        <fullName evidence="2">Polymerase nucleotidyl transferase domain-containing protein</fullName>
    </recommendedName>
</protein>
<dbReference type="InterPro" id="IPR043519">
    <property type="entry name" value="NT_sf"/>
</dbReference>
<dbReference type="Gene3D" id="3.30.460.10">
    <property type="entry name" value="Beta Polymerase, domain 2"/>
    <property type="match status" value="1"/>
</dbReference>
<feature type="compositionally biased region" description="Basic and acidic residues" evidence="1">
    <location>
        <begin position="1194"/>
        <end position="1220"/>
    </location>
</feature>
<organism evidence="3 4">
    <name type="scientific">Heterodera schachtii</name>
    <name type="common">Sugarbeet cyst nematode worm</name>
    <name type="synonym">Tylenchus schachtii</name>
    <dbReference type="NCBI Taxonomy" id="97005"/>
    <lineage>
        <taxon>Eukaryota</taxon>
        <taxon>Metazoa</taxon>
        <taxon>Ecdysozoa</taxon>
        <taxon>Nematoda</taxon>
        <taxon>Chromadorea</taxon>
        <taxon>Rhabditida</taxon>
        <taxon>Tylenchina</taxon>
        <taxon>Tylenchomorpha</taxon>
        <taxon>Tylenchoidea</taxon>
        <taxon>Heteroderidae</taxon>
        <taxon>Heteroderinae</taxon>
        <taxon>Heterodera</taxon>
    </lineage>
</organism>
<comment type="caution">
    <text evidence="3">The sequence shown here is derived from an EMBL/GenBank/DDBJ whole genome shotgun (WGS) entry which is preliminary data.</text>
</comment>
<feature type="compositionally biased region" description="Basic and acidic residues" evidence="1">
    <location>
        <begin position="1034"/>
        <end position="1061"/>
    </location>
</feature>
<feature type="compositionally biased region" description="Basic and acidic residues" evidence="1">
    <location>
        <begin position="429"/>
        <end position="452"/>
    </location>
</feature>
<feature type="compositionally biased region" description="Polar residues" evidence="1">
    <location>
        <begin position="1183"/>
        <end position="1193"/>
    </location>
</feature>
<feature type="region of interest" description="Disordered" evidence="1">
    <location>
        <begin position="416"/>
        <end position="452"/>
    </location>
</feature>
<evidence type="ECO:0000313" key="3">
    <source>
        <dbReference type="EMBL" id="KAL3073643.1"/>
    </source>
</evidence>
<accession>A0ABD2IBW7</accession>
<feature type="domain" description="Polymerase nucleotidyl transferase" evidence="2">
    <location>
        <begin position="1506"/>
        <end position="1553"/>
    </location>
</feature>
<keyword evidence="4" id="KW-1185">Reference proteome</keyword>
<sequence>MIPTTILHRFNTLLLNRSNSEPYKDNFVRWTIALLIWDIEEQKMLALLQLNSIAKVHGLNSFWDQIKSLISETLRNPKSEQNACVLIKLSELFLIPKKALPNIARMASKWRKECEEKTERETALRRFVGSANGVLYKQWLSIVFQVCETAKVGATVALMQKPGAKTRLKKVMGKRTLAEELLTENNLAHIYENDVFFDNDRLLEHYTFGMEKDVPLIERKSHKFGADVVVFMRWFERKSERHIGTEKLQLIIKYMDNQIYDPIFDQDEQQLDKLGPFLKTLFVDAKTFVEKIKNKNSGEEKQKVQKNIFKQWKLMVENAHKTEQGNGDDKIGEMDEWISKLHANEFLHLMLNEEKLRSLKNILIRHGPDKVRENLLDFVNENVATNILNKLNTFEIVKGNKPKLILKLDENGGELNKQKEENEKEETENDQKKEEQQKVADDEQKEEKKEENWENANKFHWKIIGDEDDEFTLEKEGIEQKQKHVSCPAKSLSIEQIRKKDEKEIPEELLLVLLKCLLIDYLKSDLNESGKMTILFRLFEYYCSIWYLNGIAHKTLKVMERMAPKGSAFEKEVAKLKEHHREMNDNFEFDKCPMDEQQRPDFVYKSLLIRVFRFLEHIANNKTLIENSADWNTYREENMQKWIGTESAEQWAIPKFSAEESHRIFIQFHSDNSQMVNNTVCVGAIIRRFGEVQRFFCALSVPTEMQNVKIILKTLLVEPMLLLLEERHPEVLKFDAPVSTTEVIRYKHFLQQKSGSVSAFFAGVRLALPILLQKLRTFVADNIPRIGHRPPIRLALEKAIEKIRLNAFIGVRTPKTQAKTFCIVQKFINYMEMALELHANGAQMIKTEAIANWRAEKCESEAEQWRVFESQSEILSLEHFAMLTMYIIFCEHESIFLDSIIGEDDTSRRMFGKLSVFIAVWVPFLDDELCDIKENRTNGQQEVDKVLWFRKREQIAEIYDGIMDDQMDELNIKGEMVRELVIGLFRFVRAKRTGSIRKGRDRNGHEKEAVLKLLNSDDFAEFENEIALKMGQENGEKNEKMDKEKAKADQKMKELIGEEKRTKKKNKRARKTKQRQRSAADQKEGESEQKEEKGKERKGEESERISEESEQKEEKRKEKTEEESQWNTKESEQKEEKGKERTEEESQWNTKESEQKEEKGKERKGEESGQEIAREENDVEIVNEQNGDSVTTEEIQRQRQENGEETMEKGGKASAEKEGEKCHRMLGAQLAKVNLGSFILNSFLHSNYQEFMANPNESKRCLLDIGVYVNEIWHRMEIIGILGNFTGVKWMENAGIVVNWEKRMKLWHKWKKMEREFANICTTFDEELESNLHKMLKSVILTTEGILIDDGQMEEKSEQNERKKVKMQLHLNKFAKLIIWQKRFENDFAEKNWENLDETEQNNILKMLTFNRNDKKLAHRFNEHLENWRKLTEQRRIDRKLFDQFYKHTTHSFGLGSVHLGVNFAENTQQIYFGSANNDRMHLSFINELLTENGYTDCPSVELALDKVKQIVSKWSNNEARLLLTGSYALGTHARGSDIDAICIVPQKLGKKEQREHFHGTAFCDLDKKVAQRQCEDNSLYCHFCKEPKIQFLNKIPSAYCPMVQLKLANIEFDLSFVAIPPNADALPNEPIQANEVERMMAQLANQTIPQEAMLQALSGE</sequence>